<proteinExistence type="predicted"/>
<evidence type="ECO:0000256" key="6">
    <source>
        <dbReference type="SAM" id="MobiDB-lite"/>
    </source>
</evidence>
<dbReference type="InterPro" id="IPR012337">
    <property type="entry name" value="RNaseH-like_sf"/>
</dbReference>
<dbReference type="PANTHER" id="PTHR46481:SF10">
    <property type="entry name" value="ZINC FINGER BED DOMAIN-CONTAINING PROTEIN 39"/>
    <property type="match status" value="1"/>
</dbReference>
<organism evidence="7 8">
    <name type="scientific">Mycena indigotica</name>
    <dbReference type="NCBI Taxonomy" id="2126181"/>
    <lineage>
        <taxon>Eukaryota</taxon>
        <taxon>Fungi</taxon>
        <taxon>Dikarya</taxon>
        <taxon>Basidiomycota</taxon>
        <taxon>Agaricomycotina</taxon>
        <taxon>Agaricomycetes</taxon>
        <taxon>Agaricomycetidae</taxon>
        <taxon>Agaricales</taxon>
        <taxon>Marasmiineae</taxon>
        <taxon>Mycenaceae</taxon>
        <taxon>Mycena</taxon>
    </lineage>
</organism>
<dbReference type="SUPFAM" id="SSF53098">
    <property type="entry name" value="Ribonuclease H-like"/>
    <property type="match status" value="1"/>
</dbReference>
<evidence type="ECO:0000256" key="3">
    <source>
        <dbReference type="ARBA" id="ARBA00022771"/>
    </source>
</evidence>
<keyword evidence="8" id="KW-1185">Reference proteome</keyword>
<dbReference type="AlphaFoldDB" id="A0A8H6S476"/>
<evidence type="ECO:0000256" key="2">
    <source>
        <dbReference type="ARBA" id="ARBA00022723"/>
    </source>
</evidence>
<accession>A0A8H6S476</accession>
<feature type="compositionally biased region" description="Low complexity" evidence="6">
    <location>
        <begin position="11"/>
        <end position="23"/>
    </location>
</feature>
<name>A0A8H6S476_9AGAR</name>
<reference evidence="7" key="1">
    <citation type="submission" date="2020-05" db="EMBL/GenBank/DDBJ databases">
        <title>Mycena genomes resolve the evolution of fungal bioluminescence.</title>
        <authorList>
            <person name="Tsai I.J."/>
        </authorList>
    </citation>
    <scope>NUCLEOTIDE SEQUENCE</scope>
    <source>
        <strain evidence="7">171206Taipei</strain>
    </source>
</reference>
<keyword evidence="4" id="KW-0862">Zinc</keyword>
<dbReference type="OrthoDB" id="2677917at2759"/>
<evidence type="ECO:0000256" key="4">
    <source>
        <dbReference type="ARBA" id="ARBA00022833"/>
    </source>
</evidence>
<comment type="caution">
    <text evidence="7">The sequence shown here is derived from an EMBL/GenBank/DDBJ whole genome shotgun (WGS) entry which is preliminary data.</text>
</comment>
<dbReference type="GO" id="GO:0008270">
    <property type="term" value="F:zinc ion binding"/>
    <property type="evidence" value="ECO:0007669"/>
    <property type="project" value="UniProtKB-KW"/>
</dbReference>
<evidence type="ECO:0000313" key="8">
    <source>
        <dbReference type="Proteomes" id="UP000636479"/>
    </source>
</evidence>
<gene>
    <name evidence="7" type="ORF">MIND_01215300</name>
</gene>
<comment type="subcellular location">
    <subcellularLocation>
        <location evidence="1">Nucleus</location>
    </subcellularLocation>
</comment>
<evidence type="ECO:0000256" key="5">
    <source>
        <dbReference type="ARBA" id="ARBA00023242"/>
    </source>
</evidence>
<dbReference type="GO" id="GO:0005634">
    <property type="term" value="C:nucleus"/>
    <property type="evidence" value="ECO:0007669"/>
    <property type="project" value="UniProtKB-SubCell"/>
</dbReference>
<feature type="region of interest" description="Disordered" evidence="6">
    <location>
        <begin position="1"/>
        <end position="66"/>
    </location>
</feature>
<dbReference type="InterPro" id="IPR052035">
    <property type="entry name" value="ZnF_BED_domain_contain"/>
</dbReference>
<dbReference type="EMBL" id="JACAZF010000012">
    <property type="protein sequence ID" value="KAF7291900.1"/>
    <property type="molecule type" value="Genomic_DNA"/>
</dbReference>
<feature type="compositionally biased region" description="Low complexity" evidence="6">
    <location>
        <begin position="31"/>
        <end position="51"/>
    </location>
</feature>
<protein>
    <submittedName>
        <fullName evidence="7">Dimer-Tnp-hAT domain-containing protein</fullName>
    </submittedName>
</protein>
<dbReference type="GeneID" id="59351175"/>
<keyword evidence="5" id="KW-0539">Nucleus</keyword>
<evidence type="ECO:0000313" key="7">
    <source>
        <dbReference type="EMBL" id="KAF7291900.1"/>
    </source>
</evidence>
<evidence type="ECO:0000256" key="1">
    <source>
        <dbReference type="ARBA" id="ARBA00004123"/>
    </source>
</evidence>
<sequence>MSSFGARVSQVASKAASSISRASKSVRKAASRVATSISGGSGKSKSSSSSGERAKSGEGTADIGNENADAKKWTSGVYQFFKPDVKLLIETDGRPYQAFTCGAKKCKGKGDFKGVKRYQTRLDGKPSGDRSSTSGLKKHARACWGKLLVDERLSGTSASGPRDGNIFTSFAKASTRPIRASHRTHTEPEFRAHIVRWLAEAARPLRTIEDRELKELLGAGRPELTVPSRFTVARDLQAAYERCATRIANLLENYPGRLSFATDAWTSPNHLFLIDIYEVPESHSGETLAREFNEMLQRFNLSNKILAWTGDNATSNDTQNDALSNNLNNAFEAVNRQRRGQSIIQHGEP</sequence>
<dbReference type="RefSeq" id="XP_037214627.1">
    <property type="nucleotide sequence ID" value="XM_037368659.1"/>
</dbReference>
<keyword evidence="3" id="KW-0863">Zinc-finger</keyword>
<dbReference type="Proteomes" id="UP000636479">
    <property type="component" value="Unassembled WGS sequence"/>
</dbReference>
<keyword evidence="2" id="KW-0479">Metal-binding</keyword>
<dbReference type="PANTHER" id="PTHR46481">
    <property type="entry name" value="ZINC FINGER BED DOMAIN-CONTAINING PROTEIN 4"/>
    <property type="match status" value="1"/>
</dbReference>